<dbReference type="GO" id="GO:0008446">
    <property type="term" value="F:GDP-mannose 4,6-dehydratase activity"/>
    <property type="evidence" value="ECO:0007669"/>
    <property type="project" value="UniProtKB-EC"/>
</dbReference>
<dbReference type="EC" id="5.1.3.2" evidence="2"/>
<dbReference type="InterPro" id="IPR016040">
    <property type="entry name" value="NAD(P)-bd_dom"/>
</dbReference>
<reference evidence="2 3" key="1">
    <citation type="journal article" date="2007" name="PLoS Genet.">
        <title>Patterns and implications of gene gain and loss in the evolution of Prochlorococcus.</title>
        <authorList>
            <person name="Kettler G.C."/>
            <person name="Martiny A.C."/>
            <person name="Huang K."/>
            <person name="Zucker J."/>
            <person name="Coleman M.L."/>
            <person name="Rodrigue S."/>
            <person name="Chen F."/>
            <person name="Lapidus A."/>
            <person name="Ferriera S."/>
            <person name="Johnson J."/>
            <person name="Steglich C."/>
            <person name="Church G.M."/>
            <person name="Richardson P."/>
            <person name="Chisholm S.W."/>
        </authorList>
    </citation>
    <scope>NUCLEOTIDE SEQUENCE [LARGE SCALE GENOMIC DNA]</scope>
    <source>
        <strain evidence="2 3">MIT 9301</strain>
    </source>
</reference>
<dbReference type="eggNOG" id="COG0451">
    <property type="taxonomic scope" value="Bacteria"/>
</dbReference>
<dbReference type="GO" id="GO:0003974">
    <property type="term" value="F:UDP-N-acetylglucosamine 4-epimerase activity"/>
    <property type="evidence" value="ECO:0007669"/>
    <property type="project" value="UniProtKB-EC"/>
</dbReference>
<dbReference type="InterPro" id="IPR026390">
    <property type="entry name" value="LegB-like"/>
</dbReference>
<keyword evidence="3" id="KW-1185">Reference proteome</keyword>
<dbReference type="Pfam" id="PF16363">
    <property type="entry name" value="GDP_Man_Dehyd"/>
    <property type="match status" value="1"/>
</dbReference>
<proteinExistence type="predicted"/>
<gene>
    <name evidence="2" type="primary">rfbB</name>
    <name evidence="2" type="ordered locus">P9301_14111</name>
</gene>
<feature type="domain" description="NAD(P)-binding" evidence="1">
    <location>
        <begin position="8"/>
        <end position="308"/>
    </location>
</feature>
<dbReference type="GO" id="GO:0008460">
    <property type="term" value="F:dTDP-glucose 4,6-dehydratase activity"/>
    <property type="evidence" value="ECO:0007669"/>
    <property type="project" value="UniProtKB-EC"/>
</dbReference>
<dbReference type="HOGENOM" id="CLU_007383_1_7_3"/>
<dbReference type="EC" id="4.2.1.46" evidence="2"/>
<dbReference type="CDD" id="cd05257">
    <property type="entry name" value="Arna_like_SDR_e"/>
    <property type="match status" value="1"/>
</dbReference>
<evidence type="ECO:0000313" key="2">
    <source>
        <dbReference type="EMBL" id="ABO18034.1"/>
    </source>
</evidence>
<dbReference type="InterPro" id="IPR036291">
    <property type="entry name" value="NAD(P)-bd_dom_sf"/>
</dbReference>
<dbReference type="InterPro" id="IPR045869">
    <property type="entry name" value="Arna-like_SDR_e"/>
</dbReference>
<dbReference type="KEGG" id="pmg:P9301_14111"/>
<dbReference type="NCBIfam" id="TIGR04180">
    <property type="entry name" value="EDH_00030"/>
    <property type="match status" value="1"/>
</dbReference>
<dbReference type="Proteomes" id="UP000001430">
    <property type="component" value="Chromosome"/>
</dbReference>
<evidence type="ECO:0000259" key="1">
    <source>
        <dbReference type="Pfam" id="PF16363"/>
    </source>
</evidence>
<accession>A3PE59</accession>
<name>A3PE59_PROM0</name>
<dbReference type="Gene3D" id="3.40.50.720">
    <property type="entry name" value="NAD(P)-binding Rossmann-like Domain"/>
    <property type="match status" value="1"/>
</dbReference>
<dbReference type="OrthoDB" id="9811743at2"/>
<organism evidence="2 3">
    <name type="scientific">Prochlorococcus marinus (strain MIT 9301)</name>
    <dbReference type="NCBI Taxonomy" id="167546"/>
    <lineage>
        <taxon>Bacteria</taxon>
        <taxon>Bacillati</taxon>
        <taxon>Cyanobacteriota</taxon>
        <taxon>Cyanophyceae</taxon>
        <taxon>Synechococcales</taxon>
        <taxon>Prochlorococcaceae</taxon>
        <taxon>Prochlorococcus</taxon>
    </lineage>
</organism>
<dbReference type="PANTHER" id="PTHR43000">
    <property type="entry name" value="DTDP-D-GLUCOSE 4,6-DEHYDRATASE-RELATED"/>
    <property type="match status" value="1"/>
</dbReference>
<dbReference type="RefSeq" id="WP_011863343.1">
    <property type="nucleotide sequence ID" value="NC_009091.1"/>
</dbReference>
<dbReference type="EC" id="4.2.1.47" evidence="2"/>
<dbReference type="Gene3D" id="3.90.25.10">
    <property type="entry name" value="UDP-galactose 4-epimerase, domain 1"/>
    <property type="match status" value="1"/>
</dbReference>
<dbReference type="AlphaFoldDB" id="A3PE59"/>
<keyword evidence="2" id="KW-0456">Lyase</keyword>
<evidence type="ECO:0000313" key="3">
    <source>
        <dbReference type="Proteomes" id="UP000001430"/>
    </source>
</evidence>
<dbReference type="STRING" id="167546.P9301_14111"/>
<dbReference type="EMBL" id="CP000576">
    <property type="protein sequence ID" value="ABO18034.1"/>
    <property type="molecule type" value="Genomic_DNA"/>
</dbReference>
<dbReference type="EC" id="5.1.3.7" evidence="2"/>
<sequence>MNKNRKVLVTGADGFIGSHLTEMLVRKGYEVNAFCLYNSFGLKGWLDFVAPEIKNNINYIFGDIRNYDSISKAVKSNNFVFHLAALIGIPYSYTSPSSYVDTNIKGTLNVLEACRKFDIEKLIHTSTSETYGSAQYVPINEEHPLVAQSPYAATKIAADQLALSFFKSFNTPVSILRPFNTYGPRQSCRAVIPSIILQILEKKEFISLGSLMPTRDFNYVSDTCEAFEKICISNKTTGQILNAASEYEISIADTVKEISKIMNSKISIISDQKRLRPDKSEVNRLFGDSSRLQELSNWKPKYKGLDGFREGIKKTIDWFINNRNNTLYSDNNFSL</sequence>
<dbReference type="GO" id="GO:0016831">
    <property type="term" value="F:carboxy-lyase activity"/>
    <property type="evidence" value="ECO:0007669"/>
    <property type="project" value="InterPro"/>
</dbReference>
<keyword evidence="2" id="KW-0413">Isomerase</keyword>
<protein>
    <submittedName>
        <fullName evidence="2">Nucleoside-diphosphate-sugar epimerase</fullName>
        <ecNumber evidence="2">4.2.1.46</ecNumber>
        <ecNumber evidence="2">4.2.1.47</ecNumber>
        <ecNumber evidence="2">5.1.3.2</ecNumber>
        <ecNumber evidence="2">5.1.3.7</ecNumber>
    </submittedName>
</protein>
<dbReference type="GO" id="GO:0003978">
    <property type="term" value="F:UDP-glucose 4-epimerase activity"/>
    <property type="evidence" value="ECO:0007669"/>
    <property type="project" value="UniProtKB-EC"/>
</dbReference>
<dbReference type="SUPFAM" id="SSF51735">
    <property type="entry name" value="NAD(P)-binding Rossmann-fold domains"/>
    <property type="match status" value="1"/>
</dbReference>